<sequence>MEVGLALAGGGVPGSVSIGVIKALEEEGIRITHVGGASSGAMIAALYAYGLTPDDMTEVVPQLNRRYLDFDWKAVMMKVLFYRPYLEGWLKGKRLHDLIAKLTEDSTLSRFRIPCAVMTTDLSRGEPVLFSNSAVEGYSTETEALIAQAVQASFSIPVLFQPVRWKDYVLVDGGVLNNCPVRIVKAMGAAKVISVDPVTPFVTRRTFSIPSAYAVFNQIVNLTLQGQMREEHRHSDIALYPSVGEVSAFDFGKVNHCIEIGYRYTKERMEGIIRKLQEPT</sequence>
<protein>
    <submittedName>
        <fullName evidence="6">Patatin-like phospholipase family protein</fullName>
    </submittedName>
</protein>
<keyword evidence="2 4" id="KW-0442">Lipid degradation</keyword>
<keyword evidence="7" id="KW-1185">Reference proteome</keyword>
<dbReference type="RefSeq" id="WP_315607674.1">
    <property type="nucleotide sequence ID" value="NZ_CP130318.1"/>
</dbReference>
<evidence type="ECO:0000256" key="1">
    <source>
        <dbReference type="ARBA" id="ARBA00022801"/>
    </source>
</evidence>
<feature type="active site" description="Nucleophile" evidence="4">
    <location>
        <position position="38"/>
    </location>
</feature>
<dbReference type="AlphaFoldDB" id="A0AA96LJ13"/>
<dbReference type="PANTHER" id="PTHR14226:SF29">
    <property type="entry name" value="NEUROPATHY TARGET ESTERASE SWS"/>
    <property type="match status" value="1"/>
</dbReference>
<organism evidence="6 7">
    <name type="scientific">Paenibacillus aurantius</name>
    <dbReference type="NCBI Taxonomy" id="2918900"/>
    <lineage>
        <taxon>Bacteria</taxon>
        <taxon>Bacillati</taxon>
        <taxon>Bacillota</taxon>
        <taxon>Bacilli</taxon>
        <taxon>Bacillales</taxon>
        <taxon>Paenibacillaceae</taxon>
        <taxon>Paenibacillus</taxon>
    </lineage>
</organism>
<evidence type="ECO:0000256" key="2">
    <source>
        <dbReference type="ARBA" id="ARBA00022963"/>
    </source>
</evidence>
<evidence type="ECO:0000256" key="4">
    <source>
        <dbReference type="PROSITE-ProRule" id="PRU01161"/>
    </source>
</evidence>
<dbReference type="Gene3D" id="3.40.1090.10">
    <property type="entry name" value="Cytosolic phospholipase A2 catalytic domain"/>
    <property type="match status" value="1"/>
</dbReference>
<proteinExistence type="predicted"/>
<evidence type="ECO:0000259" key="5">
    <source>
        <dbReference type="PROSITE" id="PS51635"/>
    </source>
</evidence>
<evidence type="ECO:0000256" key="3">
    <source>
        <dbReference type="ARBA" id="ARBA00023098"/>
    </source>
</evidence>
<keyword evidence="3 4" id="KW-0443">Lipid metabolism</keyword>
<feature type="short sequence motif" description="GXSXG" evidence="4">
    <location>
        <begin position="36"/>
        <end position="40"/>
    </location>
</feature>
<dbReference type="GO" id="GO:0016787">
    <property type="term" value="F:hydrolase activity"/>
    <property type="evidence" value="ECO:0007669"/>
    <property type="project" value="UniProtKB-UniRule"/>
</dbReference>
<evidence type="ECO:0000313" key="6">
    <source>
        <dbReference type="EMBL" id="WNQ13893.1"/>
    </source>
</evidence>
<gene>
    <name evidence="6" type="ORF">MJA45_13020</name>
</gene>
<dbReference type="InterPro" id="IPR016035">
    <property type="entry name" value="Acyl_Trfase/lysoPLipase"/>
</dbReference>
<dbReference type="PANTHER" id="PTHR14226">
    <property type="entry name" value="NEUROPATHY TARGET ESTERASE/SWISS CHEESE D.MELANOGASTER"/>
    <property type="match status" value="1"/>
</dbReference>
<dbReference type="InterPro" id="IPR050301">
    <property type="entry name" value="NTE"/>
</dbReference>
<dbReference type="InterPro" id="IPR002641">
    <property type="entry name" value="PNPLA_dom"/>
</dbReference>
<evidence type="ECO:0000313" key="7">
    <source>
        <dbReference type="Proteomes" id="UP001305702"/>
    </source>
</evidence>
<keyword evidence="1 4" id="KW-0378">Hydrolase</keyword>
<dbReference type="SUPFAM" id="SSF52151">
    <property type="entry name" value="FabD/lysophospholipase-like"/>
    <property type="match status" value="1"/>
</dbReference>
<name>A0AA96LJ13_9BACL</name>
<dbReference type="Pfam" id="PF01734">
    <property type="entry name" value="Patatin"/>
    <property type="match status" value="1"/>
</dbReference>
<feature type="short sequence motif" description="GXGXXG" evidence="4">
    <location>
        <begin position="9"/>
        <end position="14"/>
    </location>
</feature>
<dbReference type="Proteomes" id="UP001305702">
    <property type="component" value="Chromosome"/>
</dbReference>
<accession>A0AA96LJ13</accession>
<dbReference type="GO" id="GO:0016042">
    <property type="term" value="P:lipid catabolic process"/>
    <property type="evidence" value="ECO:0007669"/>
    <property type="project" value="UniProtKB-UniRule"/>
</dbReference>
<feature type="short sequence motif" description="DGA/G" evidence="4">
    <location>
        <begin position="172"/>
        <end position="174"/>
    </location>
</feature>
<dbReference type="KEGG" id="paun:MJA45_13020"/>
<reference evidence="6 7" key="1">
    <citation type="submission" date="2022-02" db="EMBL/GenBank/DDBJ databases">
        <title>Paenibacillus sp. MBLB1776 Whole Genome Shotgun Sequencing.</title>
        <authorList>
            <person name="Hwang C.Y."/>
            <person name="Cho E.-S."/>
            <person name="Seo M.-J."/>
        </authorList>
    </citation>
    <scope>NUCLEOTIDE SEQUENCE [LARGE SCALE GENOMIC DNA]</scope>
    <source>
        <strain evidence="6 7">MBLB1776</strain>
    </source>
</reference>
<feature type="active site" description="Proton acceptor" evidence="4">
    <location>
        <position position="172"/>
    </location>
</feature>
<dbReference type="PROSITE" id="PS51635">
    <property type="entry name" value="PNPLA"/>
    <property type="match status" value="1"/>
</dbReference>
<feature type="domain" description="PNPLA" evidence="5">
    <location>
        <begin position="5"/>
        <end position="185"/>
    </location>
</feature>
<dbReference type="EMBL" id="CP130318">
    <property type="protein sequence ID" value="WNQ13893.1"/>
    <property type="molecule type" value="Genomic_DNA"/>
</dbReference>